<accession>A0ABD5BJ99</accession>
<protein>
    <submittedName>
        <fullName evidence="1">Uncharacterized protein</fullName>
    </submittedName>
</protein>
<reference evidence="1 2" key="1">
    <citation type="submission" date="2023-07" db="EMBL/GenBank/DDBJ databases">
        <title>Pathogens genome sequencing project 196.</title>
        <authorList>
            <person name="Cao X."/>
        </authorList>
    </citation>
    <scope>NUCLEOTIDE SEQUENCE [LARGE SCALE GENOMIC DNA]</scope>
    <source>
        <strain evidence="1 2">SM41</strain>
    </source>
</reference>
<proteinExistence type="predicted"/>
<evidence type="ECO:0000313" key="1">
    <source>
        <dbReference type="EMBL" id="MDQ9556772.1"/>
    </source>
</evidence>
<evidence type="ECO:0000313" key="2">
    <source>
        <dbReference type="Proteomes" id="UP001234811"/>
    </source>
</evidence>
<dbReference type="AlphaFoldDB" id="A0ABD5BJ99"/>
<gene>
    <name evidence="1" type="ORF">RF091_14780</name>
</gene>
<dbReference type="Proteomes" id="UP001234811">
    <property type="component" value="Unassembled WGS sequence"/>
</dbReference>
<organism evidence="1 2">
    <name type="scientific">Serratia marcescens</name>
    <dbReference type="NCBI Taxonomy" id="615"/>
    <lineage>
        <taxon>Bacteria</taxon>
        <taxon>Pseudomonadati</taxon>
        <taxon>Pseudomonadota</taxon>
        <taxon>Gammaproteobacteria</taxon>
        <taxon>Enterobacterales</taxon>
        <taxon>Yersiniaceae</taxon>
        <taxon>Serratia</taxon>
    </lineage>
</organism>
<sequence>MAKVIFNDTGIEEEHEIDFEVRAGQTITLIRDGVKEKYIVDIVSGPIYENTCHPTLIRVRQI</sequence>
<dbReference type="EMBL" id="JAVIPQ010000237">
    <property type="protein sequence ID" value="MDQ9556772.1"/>
    <property type="molecule type" value="Genomic_DNA"/>
</dbReference>
<name>A0ABD5BJ99_SERMA</name>
<comment type="caution">
    <text evidence="1">The sequence shown here is derived from an EMBL/GenBank/DDBJ whole genome shotgun (WGS) entry which is preliminary data.</text>
</comment>
<dbReference type="RefSeq" id="WP_159360851.1">
    <property type="nucleotide sequence ID" value="NZ_CP047391.1"/>
</dbReference>